<dbReference type="Gene3D" id="3.40.640.10">
    <property type="entry name" value="Type I PLP-dependent aspartate aminotransferase-like (Major domain)"/>
    <property type="match status" value="1"/>
</dbReference>
<dbReference type="PANTHER" id="PTHR13693">
    <property type="entry name" value="CLASS II AMINOTRANSFERASE/8-AMINO-7-OXONONANOATE SYNTHASE"/>
    <property type="match status" value="1"/>
</dbReference>
<evidence type="ECO:0000256" key="2">
    <source>
        <dbReference type="ARBA" id="ARBA00010008"/>
    </source>
</evidence>
<dbReference type="OrthoDB" id="2382073at2759"/>
<reference evidence="7" key="1">
    <citation type="submission" date="2022-07" db="EMBL/GenBank/DDBJ databases">
        <title>Genome analysis of Parmales, a sister group of diatoms, reveals the evolutionary specialization of diatoms from phago-mixotrophs to photoautotrophs.</title>
        <authorList>
            <person name="Ban H."/>
            <person name="Sato S."/>
            <person name="Yoshikawa S."/>
            <person name="Kazumasa Y."/>
            <person name="Nakamura Y."/>
            <person name="Ichinomiya M."/>
            <person name="Saitoh K."/>
            <person name="Sato N."/>
            <person name="Blanc-Mathieu R."/>
            <person name="Endo H."/>
            <person name="Kuwata A."/>
            <person name="Ogata H."/>
        </authorList>
    </citation>
    <scope>NUCLEOTIDE SEQUENCE</scope>
</reference>
<name>A0A9W7A3I7_9STRA</name>
<organism evidence="7 8">
    <name type="scientific">Triparma retinervis</name>
    <dbReference type="NCBI Taxonomy" id="2557542"/>
    <lineage>
        <taxon>Eukaryota</taxon>
        <taxon>Sar</taxon>
        <taxon>Stramenopiles</taxon>
        <taxon>Ochrophyta</taxon>
        <taxon>Bolidophyceae</taxon>
        <taxon>Parmales</taxon>
        <taxon>Triparmaceae</taxon>
        <taxon>Triparma</taxon>
    </lineage>
</organism>
<dbReference type="Proteomes" id="UP001165082">
    <property type="component" value="Unassembled WGS sequence"/>
</dbReference>
<dbReference type="InterPro" id="IPR015421">
    <property type="entry name" value="PyrdxlP-dep_Trfase_major"/>
</dbReference>
<dbReference type="InterPro" id="IPR004839">
    <property type="entry name" value="Aminotransferase_I/II_large"/>
</dbReference>
<accession>A0A9W7A3I7</accession>
<gene>
    <name evidence="7" type="ORF">TrRE_jg948</name>
</gene>
<dbReference type="EMBL" id="BRXZ01002448">
    <property type="protein sequence ID" value="GMH62242.1"/>
    <property type="molecule type" value="Genomic_DNA"/>
</dbReference>
<dbReference type="Pfam" id="PF00155">
    <property type="entry name" value="Aminotran_1_2"/>
    <property type="match status" value="1"/>
</dbReference>
<evidence type="ECO:0000259" key="6">
    <source>
        <dbReference type="Pfam" id="PF00155"/>
    </source>
</evidence>
<dbReference type="GO" id="GO:0030170">
    <property type="term" value="F:pyridoxal phosphate binding"/>
    <property type="evidence" value="ECO:0007669"/>
    <property type="project" value="InterPro"/>
</dbReference>
<evidence type="ECO:0000256" key="5">
    <source>
        <dbReference type="RuleBase" id="RU003693"/>
    </source>
</evidence>
<evidence type="ECO:0000256" key="3">
    <source>
        <dbReference type="ARBA" id="ARBA00022679"/>
    </source>
</evidence>
<protein>
    <recommendedName>
        <fullName evidence="6">Aminotransferase class I/classII large domain-containing protein</fullName>
    </recommendedName>
</protein>
<comment type="caution">
    <text evidence="7">The sequence shown here is derived from an EMBL/GenBank/DDBJ whole genome shotgun (WGS) entry which is preliminary data.</text>
</comment>
<dbReference type="GO" id="GO:0016740">
    <property type="term" value="F:transferase activity"/>
    <property type="evidence" value="ECO:0007669"/>
    <property type="project" value="UniProtKB-KW"/>
</dbReference>
<dbReference type="Gene3D" id="3.90.1150.10">
    <property type="entry name" value="Aspartate Aminotransferase, domain 1"/>
    <property type="match status" value="1"/>
</dbReference>
<comment type="cofactor">
    <cofactor evidence="1 5">
        <name>pyridoxal 5'-phosphate</name>
        <dbReference type="ChEBI" id="CHEBI:597326"/>
    </cofactor>
</comment>
<dbReference type="InterPro" id="IPR001917">
    <property type="entry name" value="Aminotrans_II_pyridoxalP_BS"/>
</dbReference>
<evidence type="ECO:0000256" key="1">
    <source>
        <dbReference type="ARBA" id="ARBA00001933"/>
    </source>
</evidence>
<keyword evidence="4 5" id="KW-0663">Pyridoxal phosphate</keyword>
<dbReference type="AlphaFoldDB" id="A0A9W7A3I7"/>
<dbReference type="PROSITE" id="PS00599">
    <property type="entry name" value="AA_TRANSFER_CLASS_2"/>
    <property type="match status" value="1"/>
</dbReference>
<feature type="domain" description="Aminotransferase class I/classII large" evidence="6">
    <location>
        <begin position="3"/>
        <end position="327"/>
    </location>
</feature>
<dbReference type="PANTHER" id="PTHR13693:SF77">
    <property type="entry name" value="8-AMINO-7-OXONONANOATE SYNTHASE"/>
    <property type="match status" value="1"/>
</dbReference>
<feature type="non-terminal residue" evidence="7">
    <location>
        <position position="1"/>
    </location>
</feature>
<keyword evidence="3" id="KW-0808">Transferase</keyword>
<sequence>YGSTGSRLLSGTTPSHTRLESLISSLHTSSPGNALLFNSGYAANLSVFGCLPLRGDGVVMDEECHNSMFTGYKLSRARDGGGEVRTFKHNCREGLGEAIRREGGLGKKNVIVGIESYYSMSGERADLSGMIEEGAKAGGEAGVEVGFVVDEAHGTGTFTGTSPVEEVLAEGGGGIKEYLLAGVQTFGKSVGCHGGAVVDYNGGPGGSELVSYLVNYARPLVYSTSLPPGECERVSRCLDYLNSPGGEERRERLRDNVEHFREVMGGARMGEGARVKEGASGPIQAIMTEGAEMSVRMAEWIRGGGYDVMAIRNPTVKEGEERIRVIIHEFNTREEIDGLRRRVEAFWE</sequence>
<evidence type="ECO:0000313" key="7">
    <source>
        <dbReference type="EMBL" id="GMH62242.1"/>
    </source>
</evidence>
<dbReference type="InterPro" id="IPR015422">
    <property type="entry name" value="PyrdxlP-dep_Trfase_small"/>
</dbReference>
<dbReference type="InterPro" id="IPR050087">
    <property type="entry name" value="AON_synthase_class-II"/>
</dbReference>
<proteinExistence type="inferred from homology"/>
<dbReference type="InterPro" id="IPR015424">
    <property type="entry name" value="PyrdxlP-dep_Trfase"/>
</dbReference>
<keyword evidence="8" id="KW-1185">Reference proteome</keyword>
<comment type="similarity">
    <text evidence="2">Belongs to the class-II pyridoxal-phosphate-dependent aminotransferase family. BioF subfamily.</text>
</comment>
<evidence type="ECO:0000313" key="8">
    <source>
        <dbReference type="Proteomes" id="UP001165082"/>
    </source>
</evidence>
<evidence type="ECO:0000256" key="4">
    <source>
        <dbReference type="ARBA" id="ARBA00022898"/>
    </source>
</evidence>
<dbReference type="SUPFAM" id="SSF53383">
    <property type="entry name" value="PLP-dependent transferases"/>
    <property type="match status" value="1"/>
</dbReference>